<feature type="compositionally biased region" description="Gly residues" evidence="1">
    <location>
        <begin position="289"/>
        <end position="298"/>
    </location>
</feature>
<sequence>MSIHFISGKPGGGKTLYAVSRLIQSLVAGRYVVTNIVLHVERLQCYLHEFHPELNVHVLERVVMLDDEMLGEFWRYRRNDFTLSLDCIKEDKTVDFSSVCEAGVFDVDYYLDEIHIKFNARAWQKTGPQALNYLSQHRKLGDNVYCITQSIANVDKQFRSVAQDFSYIRNYRVEKFRGFTRGNNFERKTYLQPVSGNGDEYVEKETFTLRKSIADCYDTSGGVGMAGGGSADKGKKAKGIPLKWAGAFAIVAVLVGAWFFNYRIFPFLFKKAAQTGPARAALGDLSGTASGGQSGSGGNAALVQPPQGLDERPYTGTVIIDGVEYVYDEGALYPVKFSGPQGVIVEGDVVYKRGLRDNKLDNSINNKSTQRR</sequence>
<reference evidence="4 5" key="1">
    <citation type="submission" date="2016-01" db="EMBL/GenBank/DDBJ databases">
        <title>High potential of lignocellulose degradation of a new Verrucomicrobia species.</title>
        <authorList>
            <person name="Wang Y."/>
            <person name="Shi Y."/>
            <person name="Qiu Z."/>
            <person name="Liu S."/>
            <person name="Yang H."/>
        </authorList>
    </citation>
    <scope>NUCLEOTIDE SEQUENCE [LARGE SCALE GENOMIC DNA]</scope>
    <source>
        <strain evidence="4 5">TSB47</strain>
    </source>
</reference>
<evidence type="ECO:0000256" key="1">
    <source>
        <dbReference type="SAM" id="MobiDB-lite"/>
    </source>
</evidence>
<gene>
    <name evidence="4" type="ORF">AW736_21300</name>
</gene>
<dbReference type="EMBL" id="LRRQ01000149">
    <property type="protein sequence ID" value="OAM88045.1"/>
    <property type="molecule type" value="Genomic_DNA"/>
</dbReference>
<evidence type="ECO:0000256" key="2">
    <source>
        <dbReference type="SAM" id="Phobius"/>
    </source>
</evidence>
<dbReference type="AlphaFoldDB" id="A0A178IFY1"/>
<comment type="caution">
    <text evidence="4">The sequence shown here is derived from an EMBL/GenBank/DDBJ whole genome shotgun (WGS) entry which is preliminary data.</text>
</comment>
<dbReference type="Proteomes" id="UP000078486">
    <property type="component" value="Unassembled WGS sequence"/>
</dbReference>
<accession>A0A178IFY1</accession>
<feature type="region of interest" description="Disordered" evidence="1">
    <location>
        <begin position="289"/>
        <end position="309"/>
    </location>
</feature>
<dbReference type="RefSeq" id="WP_068772298.1">
    <property type="nucleotide sequence ID" value="NZ_CP109796.1"/>
</dbReference>
<dbReference type="STRING" id="1184151.AW736_21300"/>
<dbReference type="OrthoDB" id="102453at2"/>
<dbReference type="Gene3D" id="3.40.50.300">
    <property type="entry name" value="P-loop containing nucleotide triphosphate hydrolases"/>
    <property type="match status" value="1"/>
</dbReference>
<evidence type="ECO:0000313" key="5">
    <source>
        <dbReference type="Proteomes" id="UP000078486"/>
    </source>
</evidence>
<feature type="domain" description="Zona occludens toxin N-terminal" evidence="3">
    <location>
        <begin position="2"/>
        <end position="171"/>
    </location>
</feature>
<dbReference type="InterPro" id="IPR008900">
    <property type="entry name" value="Zot_N"/>
</dbReference>
<organism evidence="4 5">
    <name type="scientific">Termitidicoccus mucosus</name>
    <dbReference type="NCBI Taxonomy" id="1184151"/>
    <lineage>
        <taxon>Bacteria</taxon>
        <taxon>Pseudomonadati</taxon>
        <taxon>Verrucomicrobiota</taxon>
        <taxon>Opitutia</taxon>
        <taxon>Opitutales</taxon>
        <taxon>Opitutaceae</taxon>
        <taxon>Termitidicoccus</taxon>
    </lineage>
</organism>
<keyword evidence="2" id="KW-0812">Transmembrane</keyword>
<keyword evidence="2" id="KW-0472">Membrane</keyword>
<proteinExistence type="predicted"/>
<dbReference type="Pfam" id="PF05707">
    <property type="entry name" value="Zot"/>
    <property type="match status" value="1"/>
</dbReference>
<dbReference type="InterPro" id="IPR027417">
    <property type="entry name" value="P-loop_NTPase"/>
</dbReference>
<evidence type="ECO:0000313" key="4">
    <source>
        <dbReference type="EMBL" id="OAM88045.1"/>
    </source>
</evidence>
<evidence type="ECO:0000259" key="3">
    <source>
        <dbReference type="Pfam" id="PF05707"/>
    </source>
</evidence>
<keyword evidence="5" id="KW-1185">Reference proteome</keyword>
<protein>
    <recommendedName>
        <fullName evidence="3">Zona occludens toxin N-terminal domain-containing protein</fullName>
    </recommendedName>
</protein>
<name>A0A178IFY1_9BACT</name>
<feature type="transmembrane region" description="Helical" evidence="2">
    <location>
        <begin position="244"/>
        <end position="262"/>
    </location>
</feature>
<keyword evidence="2" id="KW-1133">Transmembrane helix</keyword>